<feature type="region of interest" description="Disordered" evidence="1">
    <location>
        <begin position="1"/>
        <end position="23"/>
    </location>
</feature>
<evidence type="ECO:0000256" key="1">
    <source>
        <dbReference type="SAM" id="MobiDB-lite"/>
    </source>
</evidence>
<dbReference type="Proteomes" id="UP001152795">
    <property type="component" value="Unassembled WGS sequence"/>
</dbReference>
<reference evidence="2" key="1">
    <citation type="submission" date="2020-04" db="EMBL/GenBank/DDBJ databases">
        <authorList>
            <person name="Alioto T."/>
            <person name="Alioto T."/>
            <person name="Gomez Garrido J."/>
        </authorList>
    </citation>
    <scope>NUCLEOTIDE SEQUENCE</scope>
    <source>
        <strain evidence="2">A484AB</strain>
    </source>
</reference>
<dbReference type="AlphaFoldDB" id="A0A6S7I4H8"/>
<evidence type="ECO:0000313" key="3">
    <source>
        <dbReference type="Proteomes" id="UP001152795"/>
    </source>
</evidence>
<organism evidence="2 3">
    <name type="scientific">Paramuricea clavata</name>
    <name type="common">Red gorgonian</name>
    <name type="synonym">Violescent sea-whip</name>
    <dbReference type="NCBI Taxonomy" id="317549"/>
    <lineage>
        <taxon>Eukaryota</taxon>
        <taxon>Metazoa</taxon>
        <taxon>Cnidaria</taxon>
        <taxon>Anthozoa</taxon>
        <taxon>Octocorallia</taxon>
        <taxon>Malacalcyonacea</taxon>
        <taxon>Plexauridae</taxon>
        <taxon>Paramuricea</taxon>
    </lineage>
</organism>
<evidence type="ECO:0000313" key="2">
    <source>
        <dbReference type="EMBL" id="CAB4013655.1"/>
    </source>
</evidence>
<dbReference type="EMBL" id="CACRXK020007970">
    <property type="protein sequence ID" value="CAB4013655.1"/>
    <property type="molecule type" value="Genomic_DNA"/>
</dbReference>
<accession>A0A6S7I4H8</accession>
<comment type="caution">
    <text evidence="2">The sequence shown here is derived from an EMBL/GenBank/DDBJ whole genome shotgun (WGS) entry which is preliminary data.</text>
</comment>
<gene>
    <name evidence="2" type="ORF">PACLA_8A003272</name>
</gene>
<name>A0A6S7I4H8_PARCT</name>
<feature type="compositionally biased region" description="Basic and acidic residues" evidence="1">
    <location>
        <begin position="1"/>
        <end position="10"/>
    </location>
</feature>
<proteinExistence type="predicted"/>
<keyword evidence="3" id="KW-1185">Reference proteome</keyword>
<protein>
    <submittedName>
        <fullName evidence="2">Uncharacterized protein</fullName>
    </submittedName>
</protein>
<dbReference type="OrthoDB" id="10047052at2759"/>
<sequence length="166" mass="18968">MATMKIKESLESTPLPTSKRAPRLSMVREWIPDDDEQEKEDTIFDSNDEEILTTYNEFLSNIAVIAPEAAEELFEAIHPPREEPLSGELVDVSFGTRKLKLDSGEQLTMPNVVRTVTRLTMIFKYLEFCKEQNFDPLSRSTLYRILDAREASKRKALQGLDNIASI</sequence>